<reference evidence="1" key="1">
    <citation type="submission" date="2018-02" db="EMBL/GenBank/DDBJ databases">
        <authorList>
            <person name="Cohen D.B."/>
            <person name="Kent A.D."/>
        </authorList>
    </citation>
    <scope>NUCLEOTIDE SEQUENCE</scope>
</reference>
<accession>A0A2N9GHR9</accession>
<protein>
    <submittedName>
        <fullName evidence="1">Uncharacterized protein</fullName>
    </submittedName>
</protein>
<dbReference type="AlphaFoldDB" id="A0A2N9GHR9"/>
<name>A0A2N9GHR9_FAGSY</name>
<sequence>MGLMISPPTISASRLSPLTLSFLASAFFAPFSLISIPPSLALSPLLTPPASNHLISHHRRSQIVDLSFTKSILVSKSQIRAP</sequence>
<organism evidence="1">
    <name type="scientific">Fagus sylvatica</name>
    <name type="common">Beechnut</name>
    <dbReference type="NCBI Taxonomy" id="28930"/>
    <lineage>
        <taxon>Eukaryota</taxon>
        <taxon>Viridiplantae</taxon>
        <taxon>Streptophyta</taxon>
        <taxon>Embryophyta</taxon>
        <taxon>Tracheophyta</taxon>
        <taxon>Spermatophyta</taxon>
        <taxon>Magnoliopsida</taxon>
        <taxon>eudicotyledons</taxon>
        <taxon>Gunneridae</taxon>
        <taxon>Pentapetalae</taxon>
        <taxon>rosids</taxon>
        <taxon>fabids</taxon>
        <taxon>Fagales</taxon>
        <taxon>Fagaceae</taxon>
        <taxon>Fagus</taxon>
    </lineage>
</organism>
<evidence type="ECO:0000313" key="1">
    <source>
        <dbReference type="EMBL" id="SPC99152.1"/>
    </source>
</evidence>
<proteinExistence type="predicted"/>
<dbReference type="EMBL" id="OIVN01001941">
    <property type="protein sequence ID" value="SPC99152.1"/>
    <property type="molecule type" value="Genomic_DNA"/>
</dbReference>
<gene>
    <name evidence="1" type="ORF">FSB_LOCUS27034</name>
</gene>